<evidence type="ECO:0000313" key="3">
    <source>
        <dbReference type="EMBL" id="OQN95933.1"/>
    </source>
</evidence>
<organism evidence="3 4">
    <name type="scientific">Cryoendolithus antarcticus</name>
    <dbReference type="NCBI Taxonomy" id="1507870"/>
    <lineage>
        <taxon>Eukaryota</taxon>
        <taxon>Fungi</taxon>
        <taxon>Dikarya</taxon>
        <taxon>Ascomycota</taxon>
        <taxon>Pezizomycotina</taxon>
        <taxon>Dothideomycetes</taxon>
        <taxon>Dothideomycetidae</taxon>
        <taxon>Cladosporiales</taxon>
        <taxon>Cladosporiaceae</taxon>
        <taxon>Cryoendolithus</taxon>
    </lineage>
</organism>
<dbReference type="InParanoid" id="A0A1V8SA53"/>
<proteinExistence type="predicted"/>
<protein>
    <recommendedName>
        <fullName evidence="2">SRR1-like domain-containing protein</fullName>
    </recommendedName>
</protein>
<gene>
    <name evidence="3" type="ORF">B0A48_17771</name>
</gene>
<feature type="region of interest" description="Disordered" evidence="1">
    <location>
        <begin position="1"/>
        <end position="32"/>
    </location>
</feature>
<dbReference type="STRING" id="1507870.A0A1V8SA53"/>
<evidence type="ECO:0000313" key="4">
    <source>
        <dbReference type="Proteomes" id="UP000192596"/>
    </source>
</evidence>
<reference evidence="4" key="1">
    <citation type="submission" date="2017-03" db="EMBL/GenBank/DDBJ databases">
        <title>Genomes of endolithic fungi from Antarctica.</title>
        <authorList>
            <person name="Coleine C."/>
            <person name="Masonjones S."/>
            <person name="Stajich J.E."/>
        </authorList>
    </citation>
    <scope>NUCLEOTIDE SEQUENCE [LARGE SCALE GENOMIC DNA]</scope>
    <source>
        <strain evidence="4">CCFEE 5527</strain>
    </source>
</reference>
<feature type="domain" description="SRR1-like" evidence="2">
    <location>
        <begin position="73"/>
        <end position="151"/>
    </location>
</feature>
<dbReference type="Proteomes" id="UP000192596">
    <property type="component" value="Unassembled WGS sequence"/>
</dbReference>
<feature type="compositionally biased region" description="Basic and acidic residues" evidence="1">
    <location>
        <begin position="18"/>
        <end position="30"/>
    </location>
</feature>
<accession>A0A1V8SA53</accession>
<dbReference type="InterPro" id="IPR012942">
    <property type="entry name" value="SRR1-like"/>
</dbReference>
<dbReference type="PANTHER" id="PTHR42080">
    <property type="entry name" value="SRR1 DOMAIN-CONTAINING PROTEIN"/>
    <property type="match status" value="1"/>
</dbReference>
<dbReference type="AlphaFoldDB" id="A0A1V8SA53"/>
<keyword evidence="4" id="KW-1185">Reference proteome</keyword>
<dbReference type="Pfam" id="PF07985">
    <property type="entry name" value="SRR1"/>
    <property type="match status" value="1"/>
</dbReference>
<evidence type="ECO:0000259" key="2">
    <source>
        <dbReference type="Pfam" id="PF07985"/>
    </source>
</evidence>
<dbReference type="EMBL" id="NAJO01000076">
    <property type="protein sequence ID" value="OQN95933.1"/>
    <property type="molecule type" value="Genomic_DNA"/>
</dbReference>
<sequence length="261" mass="29551">MADDDDTSWTTVPRTKKRDPPKSTKVDGRRAYRPAPGVAAETLVKQFNEQQLIWRRSEARNSLCRTLAFLKPTAGWAISKAVCLGFGSFSDENQSNSRRTMTQMAIFMDIVKHLEGQGAIKIEAYAQEVNAVLDVDKTFLASLEVKLIEKDCFDDKIGPAGEHFGPQTFACDLFLEHSVETVTALVDRDNKLVISTARMWVDTCYVLKVREFSKEKQAAFRDLMDNKYNAFKFPHFSEDPHTVEGLYILGPKPQEDDEESD</sequence>
<name>A0A1V8SA53_9PEZI</name>
<dbReference type="PANTHER" id="PTHR42080:SF1">
    <property type="entry name" value="SRR1-LIKE DOMAIN-CONTAINING PROTEIN"/>
    <property type="match status" value="1"/>
</dbReference>
<comment type="caution">
    <text evidence="3">The sequence shown here is derived from an EMBL/GenBank/DDBJ whole genome shotgun (WGS) entry which is preliminary data.</text>
</comment>
<evidence type="ECO:0000256" key="1">
    <source>
        <dbReference type="SAM" id="MobiDB-lite"/>
    </source>
</evidence>
<dbReference type="OrthoDB" id="5318346at2759"/>